<organism evidence="1 2">
    <name type="scientific">Plesiocystis pacifica SIR-1</name>
    <dbReference type="NCBI Taxonomy" id="391625"/>
    <lineage>
        <taxon>Bacteria</taxon>
        <taxon>Pseudomonadati</taxon>
        <taxon>Myxococcota</taxon>
        <taxon>Polyangia</taxon>
        <taxon>Nannocystales</taxon>
        <taxon>Nannocystaceae</taxon>
        <taxon>Plesiocystis</taxon>
    </lineage>
</organism>
<comment type="caution">
    <text evidence="1">The sequence shown here is derived from an EMBL/GenBank/DDBJ whole genome shotgun (WGS) entry which is preliminary data.</text>
</comment>
<dbReference type="eggNOG" id="ENOG5030SQV">
    <property type="taxonomic scope" value="Bacteria"/>
</dbReference>
<dbReference type="Proteomes" id="UP000005801">
    <property type="component" value="Unassembled WGS sequence"/>
</dbReference>
<name>A6GAI5_9BACT</name>
<evidence type="ECO:0000313" key="1">
    <source>
        <dbReference type="EMBL" id="EDM77173.1"/>
    </source>
</evidence>
<dbReference type="AlphaFoldDB" id="A6GAI5"/>
<evidence type="ECO:0000313" key="2">
    <source>
        <dbReference type="Proteomes" id="UP000005801"/>
    </source>
</evidence>
<dbReference type="EMBL" id="ABCS01000051">
    <property type="protein sequence ID" value="EDM77173.1"/>
    <property type="molecule type" value="Genomic_DNA"/>
</dbReference>
<reference evidence="1 2" key="1">
    <citation type="submission" date="2007-06" db="EMBL/GenBank/DDBJ databases">
        <authorList>
            <person name="Shimkets L."/>
            <person name="Ferriera S."/>
            <person name="Johnson J."/>
            <person name="Kravitz S."/>
            <person name="Beeson K."/>
            <person name="Sutton G."/>
            <person name="Rogers Y.-H."/>
            <person name="Friedman R."/>
            <person name="Frazier M."/>
            <person name="Venter J.C."/>
        </authorList>
    </citation>
    <scope>NUCLEOTIDE SEQUENCE [LARGE SCALE GENOMIC DNA]</scope>
    <source>
        <strain evidence="1 2">SIR-1</strain>
    </source>
</reference>
<sequence length="173" mass="19604">MDPRPILGYGRRSMAFEYKPGIYQTTKYLPGNEAEIGPGELVLIRTDGEFAPASVLKPVSNRNNQWQFQMPGIKIPSASLNWGDTLVKLPHEGFYRLLKEMTFDGGGRWLVNAIVQLGYTRKAEPILFIAQRRNPLASNDLFFSDKGVKVELDGLMERIEPLAWYQEPNKSDS</sequence>
<gene>
    <name evidence="1" type="ORF">PPSIR1_30861</name>
</gene>
<keyword evidence="2" id="KW-1185">Reference proteome</keyword>
<proteinExistence type="predicted"/>
<protein>
    <submittedName>
        <fullName evidence="1">Uncharacterized protein</fullName>
    </submittedName>
</protein>
<accession>A6GAI5</accession>